<sequence length="335" mass="39966">MTYSKCPIKELKSVKYDAMLNSPVDNCKFCSYCEDKNITLRNQFWFKSFCYQFARNVQTVYEIIGSIPSLKEKRCNDLIYWIYDRVINTHKQNYLSQKQLNTVADILKVWNDINDKSEYKTYSPKCETAFDTLDFNEQSRRKILDDYCENYDSFKEKLKKNTKYCNTYYDYLNNQPNIYELSLQVCPNGGTVRSYCQNLCKDKINNYKNLLDTSACNPTRIEQENNNFITKQKCDEEKDLKFQAGLNSIVCDNSYLNFSDHRVIFLILFTVWGIFLTFLFLYKMSPFGSWIKNILQKKKKIQINFDEENENELFSNYSENLNANFRDTEYNLPYN</sequence>
<evidence type="ECO:0000313" key="2">
    <source>
        <dbReference type="EMBL" id="SBS94064.1"/>
    </source>
</evidence>
<keyword evidence="1" id="KW-1133">Transmembrane helix</keyword>
<dbReference type="Proteomes" id="UP000078560">
    <property type="component" value="Unassembled WGS sequence"/>
</dbReference>
<dbReference type="Pfam" id="PF05795">
    <property type="entry name" value="Plasmodium_Vir"/>
    <property type="match status" value="2"/>
</dbReference>
<gene>
    <name evidence="2" type="ORF">POVCU2_0085760</name>
</gene>
<dbReference type="AlphaFoldDB" id="A0A1A8WMC7"/>
<accession>A0A1A8WMC7</accession>
<proteinExistence type="predicted"/>
<keyword evidence="1" id="KW-0472">Membrane</keyword>
<keyword evidence="1" id="KW-0812">Transmembrane</keyword>
<reference evidence="3" key="1">
    <citation type="submission" date="2016-05" db="EMBL/GenBank/DDBJ databases">
        <authorList>
            <person name="Naeem Raeece"/>
        </authorList>
    </citation>
    <scope>NUCLEOTIDE SEQUENCE [LARGE SCALE GENOMIC DNA]</scope>
</reference>
<evidence type="ECO:0000256" key="1">
    <source>
        <dbReference type="SAM" id="Phobius"/>
    </source>
</evidence>
<feature type="transmembrane region" description="Helical" evidence="1">
    <location>
        <begin position="263"/>
        <end position="282"/>
    </location>
</feature>
<name>A0A1A8WMC7_PLAOA</name>
<protein>
    <submittedName>
        <fullName evidence="2">PIR Superfamily Protein</fullName>
    </submittedName>
</protein>
<organism evidence="2 3">
    <name type="scientific">Plasmodium ovale curtisi</name>
    <dbReference type="NCBI Taxonomy" id="864141"/>
    <lineage>
        <taxon>Eukaryota</taxon>
        <taxon>Sar</taxon>
        <taxon>Alveolata</taxon>
        <taxon>Apicomplexa</taxon>
        <taxon>Aconoidasida</taxon>
        <taxon>Haemosporida</taxon>
        <taxon>Plasmodiidae</taxon>
        <taxon>Plasmodium</taxon>
        <taxon>Plasmodium (Plasmodium)</taxon>
    </lineage>
</organism>
<dbReference type="InterPro" id="IPR008780">
    <property type="entry name" value="Plasmodium_Vir"/>
</dbReference>
<dbReference type="EMBL" id="FLQU01001696">
    <property type="protein sequence ID" value="SBS94064.1"/>
    <property type="molecule type" value="Genomic_DNA"/>
</dbReference>
<evidence type="ECO:0000313" key="3">
    <source>
        <dbReference type="Proteomes" id="UP000078560"/>
    </source>
</evidence>